<dbReference type="AlphaFoldDB" id="A0A369BYI9"/>
<feature type="chain" id="PRO_5016605480" evidence="1">
    <location>
        <begin position="32"/>
        <end position="237"/>
    </location>
</feature>
<organism evidence="2 3">
    <name type="scientific">Thioalbus denitrificans</name>
    <dbReference type="NCBI Taxonomy" id="547122"/>
    <lineage>
        <taxon>Bacteria</taxon>
        <taxon>Pseudomonadati</taxon>
        <taxon>Pseudomonadota</taxon>
        <taxon>Gammaproteobacteria</taxon>
        <taxon>Chromatiales</taxon>
        <taxon>Ectothiorhodospiraceae</taxon>
        <taxon>Thioalbus</taxon>
    </lineage>
</organism>
<keyword evidence="1" id="KW-0732">Signal</keyword>
<accession>A0A369BYI9</accession>
<evidence type="ECO:0000313" key="3">
    <source>
        <dbReference type="Proteomes" id="UP000252707"/>
    </source>
</evidence>
<gene>
    <name evidence="2" type="ORF">DFQ59_11218</name>
</gene>
<dbReference type="EMBL" id="QPJY01000012">
    <property type="protein sequence ID" value="RCX26015.1"/>
    <property type="molecule type" value="Genomic_DNA"/>
</dbReference>
<protein>
    <submittedName>
        <fullName evidence="2">YfdX protein</fullName>
    </submittedName>
</protein>
<proteinExistence type="predicted"/>
<evidence type="ECO:0000256" key="1">
    <source>
        <dbReference type="SAM" id="SignalP"/>
    </source>
</evidence>
<evidence type="ECO:0000313" key="2">
    <source>
        <dbReference type="EMBL" id="RCX26015.1"/>
    </source>
</evidence>
<sequence length="237" mass="25789">MKHSAPNTPRRHPGAMLLAMLLILPGAQGIAATTPAPARSHAWSDATLADLAYSAGHALVRELRGARADLDANRPDAARRELGYGTRIIHAMDLLFPYDRALGQIAMGELANARTDLKAGRSQRFEQDLLPLYASLETMEEYAPEEAMALRGSVDKARQAVTSGKPGEALQALDQSAERISVSSTYLPVDYVRGQLDSAIHALEKPFHDPAIARHAIDNALVVVENDWLLDTPRQLE</sequence>
<comment type="caution">
    <text evidence="2">The sequence shown here is derived from an EMBL/GenBank/DDBJ whole genome shotgun (WGS) entry which is preliminary data.</text>
</comment>
<dbReference type="InterPro" id="IPR021236">
    <property type="entry name" value="Uncharacterised_YfdX"/>
</dbReference>
<reference evidence="2 3" key="1">
    <citation type="submission" date="2018-07" db="EMBL/GenBank/DDBJ databases">
        <title>Genomic Encyclopedia of Type Strains, Phase IV (KMG-IV): sequencing the most valuable type-strain genomes for metagenomic binning, comparative biology and taxonomic classification.</title>
        <authorList>
            <person name="Goeker M."/>
        </authorList>
    </citation>
    <scope>NUCLEOTIDE SEQUENCE [LARGE SCALE GENOMIC DNA]</scope>
    <source>
        <strain evidence="2 3">DSM 26407</strain>
    </source>
</reference>
<dbReference type="Proteomes" id="UP000252707">
    <property type="component" value="Unassembled WGS sequence"/>
</dbReference>
<dbReference type="Pfam" id="PF10938">
    <property type="entry name" value="YfdX"/>
    <property type="match status" value="1"/>
</dbReference>
<dbReference type="RefSeq" id="WP_170142204.1">
    <property type="nucleotide sequence ID" value="NZ_QPJY01000012.1"/>
</dbReference>
<keyword evidence="3" id="KW-1185">Reference proteome</keyword>
<feature type="signal peptide" evidence="1">
    <location>
        <begin position="1"/>
        <end position="31"/>
    </location>
</feature>
<name>A0A369BYI9_9GAMM</name>